<dbReference type="EMBL" id="CP015249">
    <property type="protein sequence ID" value="ANB17446.1"/>
    <property type="molecule type" value="Genomic_DNA"/>
</dbReference>
<dbReference type="Pfam" id="PF00486">
    <property type="entry name" value="Trans_reg_C"/>
    <property type="match status" value="1"/>
</dbReference>
<dbReference type="GO" id="GO:0006355">
    <property type="term" value="P:regulation of DNA-templated transcription"/>
    <property type="evidence" value="ECO:0007669"/>
    <property type="project" value="InterPro"/>
</dbReference>
<feature type="region of interest" description="Disordered" evidence="3">
    <location>
        <begin position="113"/>
        <end position="139"/>
    </location>
</feature>
<feature type="DNA-binding region" description="OmpR/PhoB-type" evidence="2">
    <location>
        <begin position="3"/>
        <end position="101"/>
    </location>
</feature>
<protein>
    <submittedName>
        <fullName evidence="5">Signal transduction response regulator</fullName>
    </submittedName>
</protein>
<dbReference type="InterPro" id="IPR001867">
    <property type="entry name" value="OmpR/PhoB-type_DNA-bd"/>
</dbReference>
<accession>A0A167GSS3</accession>
<evidence type="ECO:0000256" key="3">
    <source>
        <dbReference type="SAM" id="MobiDB-lite"/>
    </source>
</evidence>
<proteinExistence type="predicted"/>
<evidence type="ECO:0000313" key="5">
    <source>
        <dbReference type="EMBL" id="ANB17446.1"/>
    </source>
</evidence>
<dbReference type="InterPro" id="IPR036388">
    <property type="entry name" value="WH-like_DNA-bd_sf"/>
</dbReference>
<reference evidence="5 6" key="1">
    <citation type="submission" date="2016-04" db="EMBL/GenBank/DDBJ databases">
        <title>Complete genome sequence of Dokdonella koreensis DS-123T.</title>
        <authorList>
            <person name="Kim J.F."/>
            <person name="Lee H."/>
            <person name="Kwak M.-J."/>
        </authorList>
    </citation>
    <scope>NUCLEOTIDE SEQUENCE [LARGE SCALE GENOMIC DNA]</scope>
    <source>
        <strain evidence="5 6">DS-123</strain>
    </source>
</reference>
<dbReference type="SMART" id="SM00028">
    <property type="entry name" value="TPR"/>
    <property type="match status" value="5"/>
</dbReference>
<keyword evidence="6" id="KW-1185">Reference proteome</keyword>
<dbReference type="STRING" id="1300342.I596_1418"/>
<dbReference type="RefSeq" id="WP_067645654.1">
    <property type="nucleotide sequence ID" value="NZ_CP015249.1"/>
</dbReference>
<dbReference type="SUPFAM" id="SSF48452">
    <property type="entry name" value="TPR-like"/>
    <property type="match status" value="2"/>
</dbReference>
<sequence>MSRYAIPSADCTVDLIARECRRNGVLQPLSPKVFDGLAYLITHRERAIGRDELIAAVWGKADVSDDLLGQLVVKIRRTVGDSGGEQALVRTIPGFGYRWVGAIEPLSADAPPLAASAPAPASTPASTPEPSSAPALPSPVVSPRRHLRLAAAGLLLAIAGVAAVAVWKPGAPGPVRDAAPAASAPQPLPTADALAVVLPVAVNADGDWDWLRLGMMDLIAGKLRRGGLRVVSSDAVVSLSRIRPDDLPQAAHLATGAQLVFTPEAERQGGAWNVRLTVSAADGRRLFQAAAGDGDVTTAAYQAVQQALVRLGRGPIADAVDPASGMPVHERLSRIESAMLADDLATAQRLIDATPPALMESPEIRLRLADIDERLGRYGEAHQRLERLAAEVPAERDPVLRAQILYRYGIVAVRLDHPDEALQHFAEGLPLLDGRNQPGITGKLLAGRGIAHALQGKYDQTEADFSKARVAYELAGDLFSLAALESNVGNLEILRHRPANALSALDQAIGRMQSIRTFNGLPQAYAAKVQAQLLLLSPADALATAEEFAVRYPDAPDVPARIGLDMITAYALAANGKMDRAQALLGRLEADPRVLASGDLQGRVQTMQAQMQRETGDPARAVRLAQAALARFTQADDSGPRSNAWQEHVDALLALGRIEEARVEAEAFADWADAGGDDRARIKAWLVLAQAADAAGQAESAASWFDKALQLALQLGVPAYTAEAALTYANALLDHDRTGPATEIASRVFPWADRDFDCALLKLRLYHRLAQADGWRKALIQAQALAGERPIPSPLAVSPDAVKPPAPR</sequence>
<evidence type="ECO:0000256" key="1">
    <source>
        <dbReference type="ARBA" id="ARBA00023125"/>
    </source>
</evidence>
<dbReference type="Proteomes" id="UP000076830">
    <property type="component" value="Chromosome"/>
</dbReference>
<dbReference type="OrthoDB" id="799930at2"/>
<name>A0A167GSS3_9GAMM</name>
<dbReference type="KEGG" id="dko:I596_1418"/>
<organism evidence="5 6">
    <name type="scientific">Dokdonella koreensis DS-123</name>
    <dbReference type="NCBI Taxonomy" id="1300342"/>
    <lineage>
        <taxon>Bacteria</taxon>
        <taxon>Pseudomonadati</taxon>
        <taxon>Pseudomonadota</taxon>
        <taxon>Gammaproteobacteria</taxon>
        <taxon>Lysobacterales</taxon>
        <taxon>Rhodanobacteraceae</taxon>
        <taxon>Dokdonella</taxon>
    </lineage>
</organism>
<evidence type="ECO:0000313" key="6">
    <source>
        <dbReference type="Proteomes" id="UP000076830"/>
    </source>
</evidence>
<dbReference type="PROSITE" id="PS51755">
    <property type="entry name" value="OMPR_PHOB"/>
    <property type="match status" value="1"/>
</dbReference>
<dbReference type="Gene3D" id="1.10.10.10">
    <property type="entry name" value="Winged helix-like DNA-binding domain superfamily/Winged helix DNA-binding domain"/>
    <property type="match status" value="1"/>
</dbReference>
<keyword evidence="1 2" id="KW-0238">DNA-binding</keyword>
<dbReference type="InterPro" id="IPR019734">
    <property type="entry name" value="TPR_rpt"/>
</dbReference>
<dbReference type="InterPro" id="IPR016032">
    <property type="entry name" value="Sig_transdc_resp-reg_C-effctor"/>
</dbReference>
<evidence type="ECO:0000256" key="2">
    <source>
        <dbReference type="PROSITE-ProRule" id="PRU01091"/>
    </source>
</evidence>
<dbReference type="InterPro" id="IPR011990">
    <property type="entry name" value="TPR-like_helical_dom_sf"/>
</dbReference>
<feature type="domain" description="OmpR/PhoB-type" evidence="4">
    <location>
        <begin position="3"/>
        <end position="101"/>
    </location>
</feature>
<evidence type="ECO:0000259" key="4">
    <source>
        <dbReference type="PROSITE" id="PS51755"/>
    </source>
</evidence>
<dbReference type="SMART" id="SM00862">
    <property type="entry name" value="Trans_reg_C"/>
    <property type="match status" value="1"/>
</dbReference>
<dbReference type="SUPFAM" id="SSF46894">
    <property type="entry name" value="C-terminal effector domain of the bipartite response regulators"/>
    <property type="match status" value="1"/>
</dbReference>
<dbReference type="Gene3D" id="1.25.40.10">
    <property type="entry name" value="Tetratricopeptide repeat domain"/>
    <property type="match status" value="2"/>
</dbReference>
<dbReference type="GO" id="GO:0003677">
    <property type="term" value="F:DNA binding"/>
    <property type="evidence" value="ECO:0007669"/>
    <property type="project" value="UniProtKB-UniRule"/>
</dbReference>
<dbReference type="GO" id="GO:0000160">
    <property type="term" value="P:phosphorelay signal transduction system"/>
    <property type="evidence" value="ECO:0007669"/>
    <property type="project" value="InterPro"/>
</dbReference>
<dbReference type="AlphaFoldDB" id="A0A167GSS3"/>
<dbReference type="CDD" id="cd00383">
    <property type="entry name" value="trans_reg_C"/>
    <property type="match status" value="1"/>
</dbReference>
<gene>
    <name evidence="5" type="ORF">I596_1418</name>
</gene>